<gene>
    <name evidence="3" type="ORF">DRF58_08530</name>
</gene>
<reference evidence="3 4" key="1">
    <citation type="journal article" date="2006" name="Int. J. Syst. Evol. Microbiol.">
        <title>Chryseobacterium hispanicum sp. nov., isolated from the drinking water distribution system of Sevilla, Spain.</title>
        <authorList>
            <person name="Gallego V."/>
            <person name="Garcia M.T."/>
            <person name="Ventosa A."/>
        </authorList>
    </citation>
    <scope>NUCLEOTIDE SEQUENCE [LARGE SCALE GENOMIC DNA]</scope>
    <source>
        <strain evidence="3 4">KCTC 22104</strain>
    </source>
</reference>
<sequence length="246" mass="27801">MDKFWLERTELLIKEEGIEKLQNAKVLVVGLGGVGSFAAEFLARAGIGKMVIVDGDVVDITNINRQLPALHSTIGQHKVELVGERLMDINPKLNLTKINEFLEPERMEELIKSEKFDYVLDCIDSLTPKIALMITCRRNKVKLVSSMGAGGKTDPSKVMVRDLHKTRDCLLARQVRKRLKKEKINKGFRCVFSTEVQDENSLKMTDGTNFKRSFYGTISFIPALFGLYAAAEVINYLTGRQQYIED</sequence>
<dbReference type="EMBL" id="QNUG01000014">
    <property type="protein sequence ID" value="REC70796.1"/>
    <property type="molecule type" value="Genomic_DNA"/>
</dbReference>
<feature type="transmembrane region" description="Helical" evidence="1">
    <location>
        <begin position="213"/>
        <end position="231"/>
    </location>
</feature>
<comment type="caution">
    <text evidence="3">The sequence shown here is derived from an EMBL/GenBank/DDBJ whole genome shotgun (WGS) entry which is preliminary data.</text>
</comment>
<dbReference type="AlphaFoldDB" id="A0A3D9CYF0"/>
<protein>
    <submittedName>
        <fullName evidence="3">tRNA threonylcarbamoyladenosine dehydratase</fullName>
    </submittedName>
</protein>
<dbReference type="GO" id="GO:0061503">
    <property type="term" value="F:tRNA threonylcarbamoyladenosine dehydratase"/>
    <property type="evidence" value="ECO:0007669"/>
    <property type="project" value="TreeGrafter"/>
</dbReference>
<dbReference type="InterPro" id="IPR035985">
    <property type="entry name" value="Ubiquitin-activating_enz"/>
</dbReference>
<dbReference type="PANTHER" id="PTHR43267:SF1">
    <property type="entry name" value="TRNA THREONYLCARBAMOYLADENOSINE DEHYDRATASE"/>
    <property type="match status" value="1"/>
</dbReference>
<evidence type="ECO:0000313" key="3">
    <source>
        <dbReference type="EMBL" id="REC70796.1"/>
    </source>
</evidence>
<dbReference type="InterPro" id="IPR000594">
    <property type="entry name" value="ThiF_NAD_FAD-bd"/>
</dbReference>
<keyword evidence="4" id="KW-1185">Reference proteome</keyword>
<dbReference type="OrthoDB" id="9804150at2"/>
<evidence type="ECO:0000259" key="2">
    <source>
        <dbReference type="Pfam" id="PF00899"/>
    </source>
</evidence>
<dbReference type="SUPFAM" id="SSF69572">
    <property type="entry name" value="Activating enzymes of the ubiquitin-like proteins"/>
    <property type="match status" value="1"/>
</dbReference>
<dbReference type="Proteomes" id="UP000256326">
    <property type="component" value="Unassembled WGS sequence"/>
</dbReference>
<evidence type="ECO:0000313" key="4">
    <source>
        <dbReference type="Proteomes" id="UP000256326"/>
    </source>
</evidence>
<keyword evidence="1" id="KW-0812">Transmembrane</keyword>
<accession>A0A3D9CYF0</accession>
<dbReference type="InterPro" id="IPR045886">
    <property type="entry name" value="ThiF/MoeB/HesA"/>
</dbReference>
<keyword evidence="1" id="KW-0472">Membrane</keyword>
<keyword evidence="1" id="KW-1133">Transmembrane helix</keyword>
<name>A0A3D9CYF0_9FLAO</name>
<organism evidence="3 4">
    <name type="scientific">Epilithonimonas hispanica</name>
    <dbReference type="NCBI Taxonomy" id="358687"/>
    <lineage>
        <taxon>Bacteria</taxon>
        <taxon>Pseudomonadati</taxon>
        <taxon>Bacteroidota</taxon>
        <taxon>Flavobacteriia</taxon>
        <taxon>Flavobacteriales</taxon>
        <taxon>Weeksellaceae</taxon>
        <taxon>Chryseobacterium group</taxon>
        <taxon>Epilithonimonas</taxon>
    </lineage>
</organism>
<dbReference type="Pfam" id="PF00899">
    <property type="entry name" value="ThiF"/>
    <property type="match status" value="1"/>
</dbReference>
<dbReference type="GO" id="GO:0008641">
    <property type="term" value="F:ubiquitin-like modifier activating enzyme activity"/>
    <property type="evidence" value="ECO:0007669"/>
    <property type="project" value="InterPro"/>
</dbReference>
<dbReference type="GO" id="GO:0061504">
    <property type="term" value="P:cyclic threonylcarbamoyladenosine biosynthetic process"/>
    <property type="evidence" value="ECO:0007669"/>
    <property type="project" value="TreeGrafter"/>
</dbReference>
<proteinExistence type="predicted"/>
<dbReference type="CDD" id="cd00755">
    <property type="entry name" value="YgdL_like"/>
    <property type="match status" value="1"/>
</dbReference>
<dbReference type="PANTHER" id="PTHR43267">
    <property type="entry name" value="TRNA THREONYLCARBAMOYLADENOSINE DEHYDRATASE"/>
    <property type="match status" value="1"/>
</dbReference>
<evidence type="ECO:0000256" key="1">
    <source>
        <dbReference type="SAM" id="Phobius"/>
    </source>
</evidence>
<feature type="domain" description="THIF-type NAD/FAD binding fold" evidence="2">
    <location>
        <begin position="12"/>
        <end position="241"/>
    </location>
</feature>
<dbReference type="RefSeq" id="WP_116034624.1">
    <property type="nucleotide sequence ID" value="NZ_JBHLVV010000023.1"/>
</dbReference>
<dbReference type="Gene3D" id="3.40.50.720">
    <property type="entry name" value="NAD(P)-binding Rossmann-like Domain"/>
    <property type="match status" value="1"/>
</dbReference>